<organism evidence="2 3">
    <name type="scientific">Mycolicibacterium mucogenicum</name>
    <name type="common">Mycobacterium mucogenicum</name>
    <dbReference type="NCBI Taxonomy" id="56689"/>
    <lineage>
        <taxon>Bacteria</taxon>
        <taxon>Bacillati</taxon>
        <taxon>Actinomycetota</taxon>
        <taxon>Actinomycetes</taxon>
        <taxon>Mycobacteriales</taxon>
        <taxon>Mycobacteriaceae</taxon>
        <taxon>Mycolicibacterium</taxon>
    </lineage>
</organism>
<dbReference type="GO" id="GO:0003700">
    <property type="term" value="F:DNA-binding transcription factor activity"/>
    <property type="evidence" value="ECO:0007669"/>
    <property type="project" value="InterPro"/>
</dbReference>
<dbReference type="SMART" id="SM00347">
    <property type="entry name" value="HTH_MARR"/>
    <property type="match status" value="1"/>
</dbReference>
<dbReference type="Pfam" id="PF12802">
    <property type="entry name" value="MarR_2"/>
    <property type="match status" value="1"/>
</dbReference>
<dbReference type="EMBL" id="SDLO01000023">
    <property type="protein sequence ID" value="TDK85649.1"/>
    <property type="molecule type" value="Genomic_DNA"/>
</dbReference>
<dbReference type="Gene3D" id="1.10.10.10">
    <property type="entry name" value="Winged helix-like DNA-binding domain superfamily/Winged helix DNA-binding domain"/>
    <property type="match status" value="1"/>
</dbReference>
<evidence type="ECO:0000313" key="3">
    <source>
        <dbReference type="Proteomes" id="UP000294929"/>
    </source>
</evidence>
<dbReference type="InterPro" id="IPR000835">
    <property type="entry name" value="HTH_MarR-typ"/>
</dbReference>
<dbReference type="PRINTS" id="PR00598">
    <property type="entry name" value="HTHMARR"/>
</dbReference>
<dbReference type="GO" id="GO:0006950">
    <property type="term" value="P:response to stress"/>
    <property type="evidence" value="ECO:0007669"/>
    <property type="project" value="TreeGrafter"/>
</dbReference>
<dbReference type="InterPro" id="IPR036388">
    <property type="entry name" value="WH-like_DNA-bd_sf"/>
</dbReference>
<dbReference type="PANTHER" id="PTHR33164:SF106">
    <property type="entry name" value="TRANSCRIPTIONAL REGULATORY PROTEIN"/>
    <property type="match status" value="1"/>
</dbReference>
<protein>
    <submittedName>
        <fullName evidence="2">MarR family transcriptional regulator</fullName>
    </submittedName>
</protein>
<evidence type="ECO:0000313" key="2">
    <source>
        <dbReference type="EMBL" id="TDK85649.1"/>
    </source>
</evidence>
<dbReference type="InterPro" id="IPR039422">
    <property type="entry name" value="MarR/SlyA-like"/>
</dbReference>
<feature type="domain" description="HTH marR-type" evidence="1">
    <location>
        <begin position="14"/>
        <end position="146"/>
    </location>
</feature>
<dbReference type="PROSITE" id="PS50995">
    <property type="entry name" value="HTH_MARR_2"/>
    <property type="match status" value="1"/>
</dbReference>
<gene>
    <name evidence="2" type="ORF">EUA03_21750</name>
</gene>
<dbReference type="InterPro" id="IPR036390">
    <property type="entry name" value="WH_DNA-bd_sf"/>
</dbReference>
<comment type="caution">
    <text evidence="2">The sequence shown here is derived from an EMBL/GenBank/DDBJ whole genome shotgun (WGS) entry which is preliminary data.</text>
</comment>
<dbReference type="PANTHER" id="PTHR33164">
    <property type="entry name" value="TRANSCRIPTIONAL REGULATOR, MARR FAMILY"/>
    <property type="match status" value="1"/>
</dbReference>
<proteinExistence type="predicted"/>
<dbReference type="AlphaFoldDB" id="A0A4R5W9F1"/>
<sequence>MTKDDAMTGVSATRTDLAGLVGQIVRLAGPINALMARELMLPLNDLAALHHLVGLPPAGPAELGRRLGMSSASATVLADRLERAGYVRRRRDPSDRRRIVLEVTDATASRSQAAIGPLVEALTAISDSLDASAQQEVSTYLTRVITAMANFAGADVSERPS</sequence>
<reference evidence="2 3" key="1">
    <citation type="submission" date="2019-01" db="EMBL/GenBank/DDBJ databases">
        <title>High-quality-draft genome sequences of five non-tuberculosis mycobacteriaceae isolated from a nosocomial environment.</title>
        <authorList>
            <person name="Tiago I."/>
            <person name="Alarico S."/>
            <person name="Pereira S.G."/>
            <person name="Coelho C."/>
            <person name="Maranha A."/>
            <person name="Empadinhas N."/>
        </authorList>
    </citation>
    <scope>NUCLEOTIDE SEQUENCE [LARGE SCALE GENOMIC DNA]</scope>
    <source>
        <strain evidence="2 3">24AIII</strain>
    </source>
</reference>
<dbReference type="Proteomes" id="UP000294929">
    <property type="component" value="Unassembled WGS sequence"/>
</dbReference>
<accession>A0A4R5W9F1</accession>
<evidence type="ECO:0000259" key="1">
    <source>
        <dbReference type="PROSITE" id="PS50995"/>
    </source>
</evidence>
<name>A0A4R5W9F1_MYCMU</name>
<dbReference type="SUPFAM" id="SSF46785">
    <property type="entry name" value="Winged helix' DNA-binding domain"/>
    <property type="match status" value="1"/>
</dbReference>